<feature type="domain" description="DUF6444" evidence="3">
    <location>
        <begin position="11"/>
        <end position="83"/>
    </location>
</feature>
<evidence type="ECO:0000256" key="1">
    <source>
        <dbReference type="SAM" id="MobiDB-lite"/>
    </source>
</evidence>
<evidence type="ECO:0000259" key="3">
    <source>
        <dbReference type="Pfam" id="PF20042"/>
    </source>
</evidence>
<evidence type="ECO:0000259" key="2">
    <source>
        <dbReference type="Pfam" id="PF03050"/>
    </source>
</evidence>
<name>A0A4U0RL60_9ACTN</name>
<dbReference type="PANTHER" id="PTHR33678">
    <property type="entry name" value="BLL1576 PROTEIN"/>
    <property type="match status" value="1"/>
</dbReference>
<comment type="caution">
    <text evidence="4">The sequence shown here is derived from an EMBL/GenBank/DDBJ whole genome shotgun (WGS) entry which is preliminary data.</text>
</comment>
<proteinExistence type="predicted"/>
<reference evidence="4 5" key="1">
    <citation type="submission" date="2019-04" db="EMBL/GenBank/DDBJ databases">
        <title>Streptomyces oryziradicis sp. nov., a novel actinomycete isolated from rhizosphere soil of rice (Oryza sativa L.).</title>
        <authorList>
            <person name="Li C."/>
        </authorList>
    </citation>
    <scope>NUCLEOTIDE SEQUENCE [LARGE SCALE GENOMIC DNA]</scope>
    <source>
        <strain evidence="4 5">NEAU-C40</strain>
    </source>
</reference>
<evidence type="ECO:0000313" key="4">
    <source>
        <dbReference type="EMBL" id="TJZ96027.1"/>
    </source>
</evidence>
<keyword evidence="5" id="KW-1185">Reference proteome</keyword>
<feature type="domain" description="Transposase IS66 central" evidence="2">
    <location>
        <begin position="162"/>
        <end position="428"/>
    </location>
</feature>
<sequence>MLLLSAKDATIAALTALVEQQAVQVAGLVARVAELERQLGKDSSNSSKPPSSDAPFAKPAPKRSSRTRSGRGPGKQDGAPGTTLKRVEDPDETFVQDPEACCGCGDSLAGAPVFDERRHQVFDVPPPLPRPRVTEYRIVSRTYTGCGTTTVGEVPAWARGRVQYGPKLMARAAWLVCAHHLPVRRAASVLAALLGSAVSAGWVAVLRGKAARLLEQDFLPRVRELIASAAVAHADETCARAAGAPRYLHVACTPYLTAMHVGDRTKEAIDAGGIWSAFDGVMVRDGYGGYTHLDHLLHAWCGAHLLRDLHSIHEGDSAGQLWAEAMATTLCEANAAAHAARAAGLEPHVLARIRNRYLGALARGRDDNLGQRGPLADAARTLLGRFERQEDMILRFTADLAVPFSNNQAERDQRPVKVQQRTSGGCWRTLQGLIDFAVVQSYLSTVGKWGLDKLDALEKLFTTGAWLPPALTPGHVAVAA</sequence>
<dbReference type="AlphaFoldDB" id="A0A4U0RL60"/>
<gene>
    <name evidence="4" type="ORF">FCI23_51600</name>
</gene>
<feature type="region of interest" description="Disordered" evidence="1">
    <location>
        <begin position="38"/>
        <end position="88"/>
    </location>
</feature>
<dbReference type="Proteomes" id="UP000305778">
    <property type="component" value="Unassembled WGS sequence"/>
</dbReference>
<dbReference type="OrthoDB" id="3638270at2"/>
<dbReference type="NCBIfam" id="NF033517">
    <property type="entry name" value="transpos_IS66"/>
    <property type="match status" value="1"/>
</dbReference>
<dbReference type="Pfam" id="PF03050">
    <property type="entry name" value="DDE_Tnp_IS66"/>
    <property type="match status" value="1"/>
</dbReference>
<dbReference type="InterPro" id="IPR045618">
    <property type="entry name" value="DUF6444"/>
</dbReference>
<organism evidence="4 5">
    <name type="scientific">Actinacidiphila oryziradicis</name>
    <dbReference type="NCBI Taxonomy" id="2571141"/>
    <lineage>
        <taxon>Bacteria</taxon>
        <taxon>Bacillati</taxon>
        <taxon>Actinomycetota</taxon>
        <taxon>Actinomycetes</taxon>
        <taxon>Kitasatosporales</taxon>
        <taxon>Streptomycetaceae</taxon>
        <taxon>Actinacidiphila</taxon>
    </lineage>
</organism>
<evidence type="ECO:0000313" key="5">
    <source>
        <dbReference type="Proteomes" id="UP000305778"/>
    </source>
</evidence>
<dbReference type="InterPro" id="IPR052344">
    <property type="entry name" value="Transposase-related"/>
</dbReference>
<accession>A0A4U0RL60</accession>
<feature type="compositionally biased region" description="Low complexity" evidence="1">
    <location>
        <begin position="41"/>
        <end position="53"/>
    </location>
</feature>
<dbReference type="EMBL" id="SUMC01000171">
    <property type="protein sequence ID" value="TJZ96027.1"/>
    <property type="molecule type" value="Genomic_DNA"/>
</dbReference>
<dbReference type="Pfam" id="PF20042">
    <property type="entry name" value="DUF6444"/>
    <property type="match status" value="1"/>
</dbReference>
<feature type="compositionally biased region" description="Basic residues" evidence="1">
    <location>
        <begin position="60"/>
        <end position="69"/>
    </location>
</feature>
<dbReference type="RefSeq" id="WP_136730872.1">
    <property type="nucleotide sequence ID" value="NZ_SUMC01000171.1"/>
</dbReference>
<protein>
    <submittedName>
        <fullName evidence="4">IS66 family transposase</fullName>
    </submittedName>
</protein>
<dbReference type="PANTHER" id="PTHR33678:SF1">
    <property type="entry name" value="BLL1576 PROTEIN"/>
    <property type="match status" value="1"/>
</dbReference>
<dbReference type="InterPro" id="IPR004291">
    <property type="entry name" value="Transposase_IS66_central"/>
</dbReference>